<organism evidence="2 3">
    <name type="scientific">Forsythia ovata</name>
    <dbReference type="NCBI Taxonomy" id="205694"/>
    <lineage>
        <taxon>Eukaryota</taxon>
        <taxon>Viridiplantae</taxon>
        <taxon>Streptophyta</taxon>
        <taxon>Embryophyta</taxon>
        <taxon>Tracheophyta</taxon>
        <taxon>Spermatophyta</taxon>
        <taxon>Magnoliopsida</taxon>
        <taxon>eudicotyledons</taxon>
        <taxon>Gunneridae</taxon>
        <taxon>Pentapetalae</taxon>
        <taxon>asterids</taxon>
        <taxon>lamiids</taxon>
        <taxon>Lamiales</taxon>
        <taxon>Oleaceae</taxon>
        <taxon>Forsythieae</taxon>
        <taxon>Forsythia</taxon>
    </lineage>
</organism>
<accession>A0ABD1X8S3</accession>
<protein>
    <recommendedName>
        <fullName evidence="1">Putative plant transposon protein domain-containing protein</fullName>
    </recommendedName>
</protein>
<dbReference type="InterPro" id="IPR046796">
    <property type="entry name" value="Transposase_32_dom"/>
</dbReference>
<keyword evidence="3" id="KW-1185">Reference proteome</keyword>
<dbReference type="Pfam" id="PF20167">
    <property type="entry name" value="Transposase_32"/>
    <property type="match status" value="1"/>
</dbReference>
<comment type="caution">
    <text evidence="2">The sequence shown here is derived from an EMBL/GenBank/DDBJ whole genome shotgun (WGS) entry which is preliminary data.</text>
</comment>
<sequence length="191" mass="22037">MFAQLFNRYGWQKYVEELPAGNSKLVQDFYNNFNEDIENEESAQTNYTKVLGKWIPFTKDSIDKYLGLTSRDATYYQDFVPDFHDEDMVSFLLENSAAGESGPFHNGALSEMAWYMHHFVAANVEPTSNTTAINIQRARFLYTIWVHKIDLGTHIYELIRDHMIEKSSSKRVIFPCLITSICKTAGVRSIP</sequence>
<dbReference type="EMBL" id="JBFOLJ010000001">
    <property type="protein sequence ID" value="KAL2558337.1"/>
    <property type="molecule type" value="Genomic_DNA"/>
</dbReference>
<gene>
    <name evidence="2" type="ORF">Fot_03076</name>
</gene>
<proteinExistence type="predicted"/>
<dbReference type="Proteomes" id="UP001604277">
    <property type="component" value="Unassembled WGS sequence"/>
</dbReference>
<name>A0ABD1X8S3_9LAMI</name>
<dbReference type="AlphaFoldDB" id="A0ABD1X8S3"/>
<evidence type="ECO:0000313" key="3">
    <source>
        <dbReference type="Proteomes" id="UP001604277"/>
    </source>
</evidence>
<evidence type="ECO:0000259" key="1">
    <source>
        <dbReference type="Pfam" id="PF20167"/>
    </source>
</evidence>
<reference evidence="3" key="1">
    <citation type="submission" date="2024-07" db="EMBL/GenBank/DDBJ databases">
        <title>Two chromosome-level genome assemblies of Korean endemic species Abeliophyllum distichum and Forsythia ovata (Oleaceae).</title>
        <authorList>
            <person name="Jang H."/>
        </authorList>
    </citation>
    <scope>NUCLEOTIDE SEQUENCE [LARGE SCALE GENOMIC DNA]</scope>
</reference>
<evidence type="ECO:0000313" key="2">
    <source>
        <dbReference type="EMBL" id="KAL2558337.1"/>
    </source>
</evidence>
<feature type="domain" description="Putative plant transposon protein" evidence="1">
    <location>
        <begin position="8"/>
        <end position="187"/>
    </location>
</feature>